<evidence type="ECO:0000256" key="4">
    <source>
        <dbReference type="ARBA" id="ARBA00022989"/>
    </source>
</evidence>
<dbReference type="GO" id="GO:0016020">
    <property type="term" value="C:membrane"/>
    <property type="evidence" value="ECO:0007669"/>
    <property type="project" value="UniProtKB-SubCell"/>
</dbReference>
<gene>
    <name evidence="8" type="ORF">OLC1_LOCUS22803</name>
</gene>
<organism evidence="8 9">
    <name type="scientific">Oldenlandia corymbosa var. corymbosa</name>
    <dbReference type="NCBI Taxonomy" id="529605"/>
    <lineage>
        <taxon>Eukaryota</taxon>
        <taxon>Viridiplantae</taxon>
        <taxon>Streptophyta</taxon>
        <taxon>Embryophyta</taxon>
        <taxon>Tracheophyta</taxon>
        <taxon>Spermatophyta</taxon>
        <taxon>Magnoliopsida</taxon>
        <taxon>eudicotyledons</taxon>
        <taxon>Gunneridae</taxon>
        <taxon>Pentapetalae</taxon>
        <taxon>asterids</taxon>
        <taxon>lamiids</taxon>
        <taxon>Gentianales</taxon>
        <taxon>Rubiaceae</taxon>
        <taxon>Rubioideae</taxon>
        <taxon>Spermacoceae</taxon>
        <taxon>Hedyotis-Oldenlandia complex</taxon>
        <taxon>Oldenlandia</taxon>
    </lineage>
</organism>
<dbReference type="SUPFAM" id="SSF103481">
    <property type="entry name" value="Multidrug resistance efflux transporter EmrE"/>
    <property type="match status" value="2"/>
</dbReference>
<dbReference type="Pfam" id="PF00892">
    <property type="entry name" value="EamA"/>
    <property type="match status" value="2"/>
</dbReference>
<dbReference type="AlphaFoldDB" id="A0AAV1EA79"/>
<dbReference type="InterPro" id="IPR037185">
    <property type="entry name" value="EmrE-like"/>
</dbReference>
<keyword evidence="4 6" id="KW-1133">Transmembrane helix</keyword>
<keyword evidence="5 6" id="KW-0472">Membrane</keyword>
<dbReference type="GO" id="GO:0022857">
    <property type="term" value="F:transmembrane transporter activity"/>
    <property type="evidence" value="ECO:0007669"/>
    <property type="project" value="InterPro"/>
</dbReference>
<feature type="domain" description="EamA" evidence="7">
    <location>
        <begin position="190"/>
        <end position="325"/>
    </location>
</feature>
<evidence type="ECO:0000256" key="6">
    <source>
        <dbReference type="RuleBase" id="RU363077"/>
    </source>
</evidence>
<proteinExistence type="inferred from homology"/>
<feature type="transmembrane region" description="Helical" evidence="6">
    <location>
        <begin position="142"/>
        <end position="162"/>
    </location>
</feature>
<dbReference type="Proteomes" id="UP001161247">
    <property type="component" value="Chromosome 8"/>
</dbReference>
<feature type="transmembrane region" description="Helical" evidence="6">
    <location>
        <begin position="20"/>
        <end position="39"/>
    </location>
</feature>
<evidence type="ECO:0000313" key="9">
    <source>
        <dbReference type="Proteomes" id="UP001161247"/>
    </source>
</evidence>
<dbReference type="PANTHER" id="PTHR31218">
    <property type="entry name" value="WAT1-RELATED PROTEIN"/>
    <property type="match status" value="1"/>
</dbReference>
<comment type="subcellular location">
    <subcellularLocation>
        <location evidence="1 6">Membrane</location>
        <topology evidence="1 6">Multi-pass membrane protein</topology>
    </subcellularLocation>
</comment>
<protein>
    <recommendedName>
        <fullName evidence="6">WAT1-related protein</fullName>
    </recommendedName>
</protein>
<name>A0AAV1EA79_OLDCO</name>
<evidence type="ECO:0000256" key="2">
    <source>
        <dbReference type="ARBA" id="ARBA00007635"/>
    </source>
</evidence>
<evidence type="ECO:0000256" key="5">
    <source>
        <dbReference type="ARBA" id="ARBA00023136"/>
    </source>
</evidence>
<feature type="transmembrane region" description="Helical" evidence="6">
    <location>
        <begin position="285"/>
        <end position="305"/>
    </location>
</feature>
<sequence length="376" mass="41552">MMKAFLQCVKVAIENNKPFLVMVVIQLIYTGQSLFSKAAVTQGMKPPIFVAYRQAMATFVLAPFAFLLESKKATHPIPFRILCKIFFVSLVGVTATLNLYLYAMNYISATFATAMANTIPVIVFILAVSLRLETLNITQWNGIAKVTGTVIGLSGAMVMTFYKGPPMYADRGHELSSHPGRAYTREEWIKGAILLLGSSLSWSCWLIMQAPILKEYPAKLRFTTIQCCFSCIISAVYGAAVERDISAWKLGWDVNLLSVVYCGVVVTGISYWLQVWVVDKKGPVYTAIFSPLALILTGIFSAIIFRETLHWGSILGSVILVAGLYSYLWGKNEETKIRLSEEKLNQIAKEEVHLECITCTTPTANGHTEVGGVQGK</sequence>
<accession>A0AAV1EA79</accession>
<feature type="transmembrane region" description="Helical" evidence="6">
    <location>
        <begin position="252"/>
        <end position="273"/>
    </location>
</feature>
<keyword evidence="3 6" id="KW-0812">Transmembrane</keyword>
<dbReference type="InterPro" id="IPR000620">
    <property type="entry name" value="EamA_dom"/>
</dbReference>
<evidence type="ECO:0000313" key="8">
    <source>
        <dbReference type="EMBL" id="CAI9116531.1"/>
    </source>
</evidence>
<feature type="domain" description="EamA" evidence="7">
    <location>
        <begin position="20"/>
        <end position="152"/>
    </location>
</feature>
<evidence type="ECO:0000256" key="1">
    <source>
        <dbReference type="ARBA" id="ARBA00004141"/>
    </source>
</evidence>
<feature type="transmembrane region" description="Helical" evidence="6">
    <location>
        <begin position="51"/>
        <end position="69"/>
    </location>
</feature>
<reference evidence="8" key="1">
    <citation type="submission" date="2023-03" db="EMBL/GenBank/DDBJ databases">
        <authorList>
            <person name="Julca I."/>
        </authorList>
    </citation>
    <scope>NUCLEOTIDE SEQUENCE</scope>
</reference>
<evidence type="ECO:0000259" key="7">
    <source>
        <dbReference type="Pfam" id="PF00892"/>
    </source>
</evidence>
<feature type="transmembrane region" description="Helical" evidence="6">
    <location>
        <begin position="188"/>
        <end position="208"/>
    </location>
</feature>
<feature type="transmembrane region" description="Helical" evidence="6">
    <location>
        <begin position="81"/>
        <end position="103"/>
    </location>
</feature>
<dbReference type="InterPro" id="IPR030184">
    <property type="entry name" value="WAT1-related"/>
</dbReference>
<dbReference type="EMBL" id="OX459125">
    <property type="protein sequence ID" value="CAI9116531.1"/>
    <property type="molecule type" value="Genomic_DNA"/>
</dbReference>
<feature type="transmembrane region" description="Helical" evidence="6">
    <location>
        <begin position="220"/>
        <end position="240"/>
    </location>
</feature>
<feature type="transmembrane region" description="Helical" evidence="6">
    <location>
        <begin position="311"/>
        <end position="330"/>
    </location>
</feature>
<comment type="similarity">
    <text evidence="2 6">Belongs to the drug/metabolite transporter (DMT) superfamily. Plant drug/metabolite exporter (P-DME) (TC 2.A.7.4) family.</text>
</comment>
<keyword evidence="9" id="KW-1185">Reference proteome</keyword>
<evidence type="ECO:0000256" key="3">
    <source>
        <dbReference type="ARBA" id="ARBA00022692"/>
    </source>
</evidence>
<feature type="transmembrane region" description="Helical" evidence="6">
    <location>
        <begin position="109"/>
        <end position="130"/>
    </location>
</feature>